<evidence type="ECO:0000256" key="1">
    <source>
        <dbReference type="ARBA" id="ARBA00001966"/>
    </source>
</evidence>
<dbReference type="GO" id="GO:0003824">
    <property type="term" value="F:catalytic activity"/>
    <property type="evidence" value="ECO:0007669"/>
    <property type="project" value="InterPro"/>
</dbReference>
<dbReference type="SFLD" id="SFLDG01081">
    <property type="entry name" value="cleavage_of_the_Ca-Cb_bond_in"/>
    <property type="match status" value="1"/>
</dbReference>
<keyword evidence="6" id="KW-0411">Iron-sulfur</keyword>
<dbReference type="PANTHER" id="PTHR43583">
    <property type="entry name" value="2-IMINOACETATE SYNTHASE"/>
    <property type="match status" value="1"/>
</dbReference>
<sequence length="373" mass="43799">MKTFKQYWEKIKWNEVSKLISKCKFRDVENILNKNFLLLNDAIPLLSKAASFYLESLAQKAKIITRTRFGNNINLFMPLYLSNFCSNDCTYCGFSMKNKIKRKVLNEKEILRECEVILKQNIKNILLVSGEHNKISGIDYLYKIISLIRKKFSSIAIEVQPLSTEEYKLLKKVGLDGVLVYQETYNIKSYKEHHIIGKKRDFFWRLSTPERIAKSNIEKIGLGILIGLSENWRTDCYFLMNHIFYLRKFFWKTNYSLSILRLRPCTNGISPKCIINESDLLQIMCVFRILFPEIEISLSTRESKKFRDNISPILINNISAGSSTQPGGYSTSKKELNQFEIQDNRSPREVSQELEKKGMNPVWKDWDYYLGRY</sequence>
<dbReference type="CDD" id="cd01335">
    <property type="entry name" value="Radical_SAM"/>
    <property type="match status" value="1"/>
</dbReference>
<dbReference type="Pfam" id="PF06968">
    <property type="entry name" value="BATS"/>
    <property type="match status" value="1"/>
</dbReference>
<dbReference type="InterPro" id="IPR007197">
    <property type="entry name" value="rSAM"/>
</dbReference>
<dbReference type="AlphaFoldDB" id="Q8D250"/>
<dbReference type="InterPro" id="IPR013785">
    <property type="entry name" value="Aldolase_TIM"/>
</dbReference>
<dbReference type="InterPro" id="IPR012726">
    <property type="entry name" value="ThiH"/>
</dbReference>
<dbReference type="PROSITE" id="PS51918">
    <property type="entry name" value="RADICAL_SAM"/>
    <property type="match status" value="1"/>
</dbReference>
<evidence type="ECO:0000256" key="6">
    <source>
        <dbReference type="ARBA" id="ARBA00023014"/>
    </source>
</evidence>
<proteinExistence type="predicted"/>
<reference evidence="8 9" key="1">
    <citation type="journal article" date="2002" name="Nat. Genet.">
        <title>Genome sequence of the endocellular obligate symbiont of tsetse flies, Wigglesworthia glossinidia.</title>
        <authorList>
            <person name="Akman L."/>
            <person name="Yamashita A."/>
            <person name="Watanabe H."/>
            <person name="Oshima K."/>
            <person name="Shiba T."/>
            <person name="Hattori M."/>
            <person name="Aksoy S."/>
        </authorList>
    </citation>
    <scope>NUCLEOTIDE SEQUENCE [LARGE SCALE GENOMIC DNA]</scope>
</reference>
<dbReference type="HOGENOM" id="CLU_046249_1_0_6"/>
<dbReference type="SFLD" id="SFLDS00029">
    <property type="entry name" value="Radical_SAM"/>
    <property type="match status" value="1"/>
</dbReference>
<name>Q8D250_WIGBR</name>
<dbReference type="GO" id="GO:0009228">
    <property type="term" value="P:thiamine biosynthetic process"/>
    <property type="evidence" value="ECO:0007669"/>
    <property type="project" value="InterPro"/>
</dbReference>
<keyword evidence="4" id="KW-0479">Metal-binding</keyword>
<evidence type="ECO:0000313" key="9">
    <source>
        <dbReference type="Proteomes" id="UP000000562"/>
    </source>
</evidence>
<dbReference type="InterPro" id="IPR058240">
    <property type="entry name" value="rSAM_sf"/>
</dbReference>
<protein>
    <submittedName>
        <fullName evidence="8">ThiH protein</fullName>
    </submittedName>
</protein>
<dbReference type="Proteomes" id="UP000000562">
    <property type="component" value="Chromosome"/>
</dbReference>
<dbReference type="InterPro" id="IPR010722">
    <property type="entry name" value="BATS_dom"/>
</dbReference>
<dbReference type="OrthoDB" id="9801120at2"/>
<comment type="cofactor">
    <cofactor evidence="1">
        <name>[4Fe-4S] cluster</name>
        <dbReference type="ChEBI" id="CHEBI:49883"/>
    </cofactor>
</comment>
<evidence type="ECO:0000313" key="8">
    <source>
        <dbReference type="EMBL" id="BAC24650.1"/>
    </source>
</evidence>
<dbReference type="SFLD" id="SFLDF00301">
    <property type="entry name" value="2-iminoacetate_synthase_(ThiH)"/>
    <property type="match status" value="1"/>
</dbReference>
<evidence type="ECO:0000256" key="2">
    <source>
        <dbReference type="ARBA" id="ARBA00022485"/>
    </source>
</evidence>
<keyword evidence="3" id="KW-0949">S-adenosyl-L-methionine</keyword>
<dbReference type="EMBL" id="BA000021">
    <property type="protein sequence ID" value="BAC24650.1"/>
    <property type="molecule type" value="Genomic_DNA"/>
</dbReference>
<dbReference type="NCBIfam" id="TIGR02351">
    <property type="entry name" value="thiH"/>
    <property type="match status" value="1"/>
</dbReference>
<dbReference type="KEGG" id="wbr:thiH"/>
<keyword evidence="2" id="KW-0004">4Fe-4S</keyword>
<evidence type="ECO:0000259" key="7">
    <source>
        <dbReference type="PROSITE" id="PS51918"/>
    </source>
</evidence>
<dbReference type="eggNOG" id="COG0502">
    <property type="taxonomic scope" value="Bacteria"/>
</dbReference>
<dbReference type="GO" id="GO:0005506">
    <property type="term" value="F:iron ion binding"/>
    <property type="evidence" value="ECO:0007669"/>
    <property type="project" value="InterPro"/>
</dbReference>
<dbReference type="SMART" id="SM00876">
    <property type="entry name" value="BATS"/>
    <property type="match status" value="1"/>
</dbReference>
<dbReference type="GO" id="GO:0051539">
    <property type="term" value="F:4 iron, 4 sulfur cluster binding"/>
    <property type="evidence" value="ECO:0007669"/>
    <property type="project" value="UniProtKB-KW"/>
</dbReference>
<dbReference type="STRING" id="36870.gene:10369008"/>
<evidence type="ECO:0000256" key="3">
    <source>
        <dbReference type="ARBA" id="ARBA00022691"/>
    </source>
</evidence>
<dbReference type="PANTHER" id="PTHR43583:SF1">
    <property type="entry name" value="2-IMINOACETATE SYNTHASE"/>
    <property type="match status" value="1"/>
</dbReference>
<dbReference type="SFLD" id="SFLDG01060">
    <property type="entry name" value="BATS_domain_containing"/>
    <property type="match status" value="1"/>
</dbReference>
<evidence type="ECO:0000256" key="5">
    <source>
        <dbReference type="ARBA" id="ARBA00023004"/>
    </source>
</evidence>
<organism evidence="8 9">
    <name type="scientific">Wigglesworthia glossinidia brevipalpis</name>
    <dbReference type="NCBI Taxonomy" id="36870"/>
    <lineage>
        <taxon>Bacteria</taxon>
        <taxon>Pseudomonadati</taxon>
        <taxon>Pseudomonadota</taxon>
        <taxon>Gammaproteobacteria</taxon>
        <taxon>Enterobacterales</taxon>
        <taxon>Erwiniaceae</taxon>
        <taxon>Wigglesworthia</taxon>
    </lineage>
</organism>
<gene>
    <name evidence="8" type="primary">thiH</name>
</gene>
<feature type="domain" description="Radical SAM core" evidence="7">
    <location>
        <begin position="71"/>
        <end position="293"/>
    </location>
</feature>
<dbReference type="Gene3D" id="3.20.20.70">
    <property type="entry name" value="Aldolase class I"/>
    <property type="match status" value="1"/>
</dbReference>
<accession>Q8D250</accession>
<keyword evidence="9" id="KW-1185">Reference proteome</keyword>
<evidence type="ECO:0000256" key="4">
    <source>
        <dbReference type="ARBA" id="ARBA00022723"/>
    </source>
</evidence>
<dbReference type="InterPro" id="IPR034428">
    <property type="entry name" value="ThiH/NoCL/HydG-like"/>
</dbReference>
<keyword evidence="5" id="KW-0408">Iron</keyword>
<dbReference type="SUPFAM" id="SSF102114">
    <property type="entry name" value="Radical SAM enzymes"/>
    <property type="match status" value="1"/>
</dbReference>
<dbReference type="Pfam" id="PF04055">
    <property type="entry name" value="Radical_SAM"/>
    <property type="match status" value="1"/>
</dbReference>